<dbReference type="SMART" id="SM00062">
    <property type="entry name" value="PBPb"/>
    <property type="match status" value="1"/>
</dbReference>
<dbReference type="Proteomes" id="UP000466931">
    <property type="component" value="Chromosome"/>
</dbReference>
<dbReference type="PANTHER" id="PTHR35936:SF19">
    <property type="entry name" value="AMINO-ACID-BINDING PROTEIN YXEM-RELATED"/>
    <property type="match status" value="1"/>
</dbReference>
<dbReference type="CDD" id="cd13530">
    <property type="entry name" value="PBP2_peptides_like"/>
    <property type="match status" value="1"/>
</dbReference>
<dbReference type="SUPFAM" id="SSF53850">
    <property type="entry name" value="Periplasmic binding protein-like II"/>
    <property type="match status" value="1"/>
</dbReference>
<dbReference type="InterPro" id="IPR001638">
    <property type="entry name" value="Solute-binding_3/MltF_N"/>
</dbReference>
<evidence type="ECO:0000313" key="2">
    <source>
        <dbReference type="EMBL" id="BBZ35649.1"/>
    </source>
</evidence>
<keyword evidence="1" id="KW-0732">Signal</keyword>
<name>A0A7I7Y256_9MYCO</name>
<sequence>MAAKLSTITAGTLKISAMSNDAPPLMSTVDGHRVGFEADLGRALADELGLTLEWVSVEEWGQLRVELDTGRCDAILCCQAITPDREKEVAFTRPYASFDEGIVVRVDSAITSAEDLAGRKVGAVAGTTNIALARSFSGATAVEFGSGDDALGAMCDAVVSGEVDAMIDDELLLPAVTASGELRVAFVCPTKNPCALALRKESGDLVAALDEALTRMFDDGRMRTLWQAHFTEKAFPFA</sequence>
<dbReference type="EMBL" id="AP022612">
    <property type="protein sequence ID" value="BBZ35649.1"/>
    <property type="molecule type" value="Genomic_DNA"/>
</dbReference>
<evidence type="ECO:0000313" key="3">
    <source>
        <dbReference type="Proteomes" id="UP000466931"/>
    </source>
</evidence>
<organism evidence="2 3">
    <name type="scientific">Mycolicibacterium confluentis</name>
    <dbReference type="NCBI Taxonomy" id="28047"/>
    <lineage>
        <taxon>Bacteria</taxon>
        <taxon>Bacillati</taxon>
        <taxon>Actinomycetota</taxon>
        <taxon>Actinomycetes</taxon>
        <taxon>Mycobacteriales</taxon>
        <taxon>Mycobacteriaceae</taxon>
        <taxon>Mycolicibacterium</taxon>
    </lineage>
</organism>
<proteinExistence type="predicted"/>
<gene>
    <name evidence="2" type="ORF">MCNF_42540</name>
</gene>
<reference evidence="2" key="1">
    <citation type="journal article" date="2019" name="Emerg. Microbes Infect.">
        <title>Comprehensive subspecies identification of 175 nontuberculous mycobacteria species based on 7547 genomic profiles.</title>
        <authorList>
            <person name="Matsumoto Y."/>
            <person name="Kinjo T."/>
            <person name="Motooka D."/>
            <person name="Nabeya D."/>
            <person name="Jung N."/>
            <person name="Uechi K."/>
            <person name="Horii T."/>
            <person name="Iida T."/>
            <person name="Fujita J."/>
            <person name="Nakamura S."/>
        </authorList>
    </citation>
    <scope>NUCLEOTIDE SEQUENCE [LARGE SCALE GENOMIC DNA]</scope>
    <source>
        <strain evidence="2">JCM 13671</strain>
    </source>
</reference>
<keyword evidence="3" id="KW-1185">Reference proteome</keyword>
<accession>A0A7I7Y256</accession>
<protein>
    <submittedName>
        <fullName evidence="2">Amino acid ABC transporter substrate-binding protein</fullName>
    </submittedName>
</protein>
<dbReference type="Gene3D" id="3.40.190.10">
    <property type="entry name" value="Periplasmic binding protein-like II"/>
    <property type="match status" value="2"/>
</dbReference>
<dbReference type="PANTHER" id="PTHR35936">
    <property type="entry name" value="MEMBRANE-BOUND LYTIC MUREIN TRANSGLYCOSYLASE F"/>
    <property type="match status" value="1"/>
</dbReference>
<dbReference type="AlphaFoldDB" id="A0A7I7Y256"/>
<reference evidence="2" key="2">
    <citation type="submission" date="2020-02" db="EMBL/GenBank/DDBJ databases">
        <authorList>
            <person name="Matsumoto Y."/>
            <person name="Motooka D."/>
            <person name="Nakamura S."/>
        </authorList>
    </citation>
    <scope>NUCLEOTIDE SEQUENCE</scope>
    <source>
        <strain evidence="2">JCM 13671</strain>
    </source>
</reference>
<dbReference type="Pfam" id="PF00497">
    <property type="entry name" value="SBP_bac_3"/>
    <property type="match status" value="1"/>
</dbReference>
<dbReference type="RefSeq" id="WP_085151723.1">
    <property type="nucleotide sequence ID" value="NZ_AP022612.1"/>
</dbReference>
<dbReference type="OrthoDB" id="8454826at2"/>
<evidence type="ECO:0000256" key="1">
    <source>
        <dbReference type="ARBA" id="ARBA00022729"/>
    </source>
</evidence>